<evidence type="ECO:0000313" key="2">
    <source>
        <dbReference type="Proteomes" id="UP000645217"/>
    </source>
</evidence>
<evidence type="ECO:0000313" key="1">
    <source>
        <dbReference type="EMBL" id="GGL19033.1"/>
    </source>
</evidence>
<reference evidence="1" key="2">
    <citation type="submission" date="2020-09" db="EMBL/GenBank/DDBJ databases">
        <authorList>
            <person name="Sun Q."/>
            <person name="Ohkuma M."/>
        </authorList>
    </citation>
    <scope>NUCLEOTIDE SEQUENCE</scope>
    <source>
        <strain evidence="1">JCM 13064</strain>
    </source>
</reference>
<organism evidence="1 2">
    <name type="scientific">Sphaerisporangium melleum</name>
    <dbReference type="NCBI Taxonomy" id="321316"/>
    <lineage>
        <taxon>Bacteria</taxon>
        <taxon>Bacillati</taxon>
        <taxon>Actinomycetota</taxon>
        <taxon>Actinomycetes</taxon>
        <taxon>Streptosporangiales</taxon>
        <taxon>Streptosporangiaceae</taxon>
        <taxon>Sphaerisporangium</taxon>
    </lineage>
</organism>
<sequence>MRIRTDHDRPIETSAGGDFLTAYPCYPKEVRLGAAAAHDAYCYVDNVLDHEGFDVLANFVHSFYKPCNLTLDFTGMNLYIAPGKAS</sequence>
<protein>
    <submittedName>
        <fullName evidence="1">Uncharacterized protein</fullName>
    </submittedName>
</protein>
<name>A0A917VVU9_9ACTN</name>
<dbReference type="Proteomes" id="UP000645217">
    <property type="component" value="Unassembled WGS sequence"/>
</dbReference>
<proteinExistence type="predicted"/>
<accession>A0A917VVU9</accession>
<comment type="caution">
    <text evidence="1">The sequence shown here is derived from an EMBL/GenBank/DDBJ whole genome shotgun (WGS) entry which is preliminary data.</text>
</comment>
<keyword evidence="2" id="KW-1185">Reference proteome</keyword>
<dbReference type="RefSeq" id="WP_189167501.1">
    <property type="nucleotide sequence ID" value="NZ_BMNT01000064.1"/>
</dbReference>
<dbReference type="AlphaFoldDB" id="A0A917VVU9"/>
<reference evidence="1" key="1">
    <citation type="journal article" date="2014" name="Int. J. Syst. Evol. Microbiol.">
        <title>Complete genome sequence of Corynebacterium casei LMG S-19264T (=DSM 44701T), isolated from a smear-ripened cheese.</title>
        <authorList>
            <consortium name="US DOE Joint Genome Institute (JGI-PGF)"/>
            <person name="Walter F."/>
            <person name="Albersmeier A."/>
            <person name="Kalinowski J."/>
            <person name="Ruckert C."/>
        </authorList>
    </citation>
    <scope>NUCLEOTIDE SEQUENCE</scope>
    <source>
        <strain evidence="1">JCM 13064</strain>
    </source>
</reference>
<gene>
    <name evidence="1" type="ORF">GCM10007964_71290</name>
</gene>
<dbReference type="EMBL" id="BMNT01000064">
    <property type="protein sequence ID" value="GGL19033.1"/>
    <property type="molecule type" value="Genomic_DNA"/>
</dbReference>